<dbReference type="GO" id="GO:0005886">
    <property type="term" value="C:plasma membrane"/>
    <property type="evidence" value="ECO:0007669"/>
    <property type="project" value="TreeGrafter"/>
</dbReference>
<feature type="transmembrane region" description="Helical" evidence="1">
    <location>
        <begin position="233"/>
        <end position="258"/>
    </location>
</feature>
<feature type="signal peptide" evidence="2">
    <location>
        <begin position="1"/>
        <end position="43"/>
    </location>
</feature>
<dbReference type="GeneTree" id="ENSGT00940000169482"/>
<name>H2YIP1_CIOSA</name>
<keyword evidence="4" id="KW-1185">Reference proteome</keyword>
<evidence type="ECO:0000256" key="1">
    <source>
        <dbReference type="SAM" id="Phobius"/>
    </source>
</evidence>
<reference evidence="3" key="3">
    <citation type="submission" date="2025-09" db="UniProtKB">
        <authorList>
            <consortium name="Ensembl"/>
        </authorList>
    </citation>
    <scope>IDENTIFICATION</scope>
</reference>
<accession>H2YIP1</accession>
<dbReference type="PANTHER" id="PTHR12191">
    <property type="entry name" value="SOLUTE CARRIER FAMILY 39"/>
    <property type="match status" value="1"/>
</dbReference>
<keyword evidence="2" id="KW-0732">Signal</keyword>
<dbReference type="PANTHER" id="PTHR12191:SF37">
    <property type="entry name" value="ZINC TRANSPORTER FOI"/>
    <property type="match status" value="1"/>
</dbReference>
<dbReference type="GO" id="GO:0005385">
    <property type="term" value="F:zinc ion transmembrane transporter activity"/>
    <property type="evidence" value="ECO:0007669"/>
    <property type="project" value="TreeGrafter"/>
</dbReference>
<dbReference type="InterPro" id="IPR050799">
    <property type="entry name" value="ZIP_Transporter"/>
</dbReference>
<evidence type="ECO:0000256" key="2">
    <source>
        <dbReference type="SAM" id="SignalP"/>
    </source>
</evidence>
<organism evidence="3 4">
    <name type="scientific">Ciona savignyi</name>
    <name type="common">Pacific transparent sea squirt</name>
    <dbReference type="NCBI Taxonomy" id="51511"/>
    <lineage>
        <taxon>Eukaryota</taxon>
        <taxon>Metazoa</taxon>
        <taxon>Chordata</taxon>
        <taxon>Tunicata</taxon>
        <taxon>Ascidiacea</taxon>
        <taxon>Phlebobranchia</taxon>
        <taxon>Cionidae</taxon>
        <taxon>Ciona</taxon>
    </lineage>
</organism>
<keyword evidence="1" id="KW-0472">Membrane</keyword>
<sequence length="262" mass="28975">MAYVQHSKICSYNSAKVSSASSLLRSLHLVFAVTFLICGEVSASTPDPASSTPNSLIIQTSAFPTQHTNGGLQTTCSSNDGCVLRLNTSEEFIDEFVRYTEIVFTRYKEVNASHITFDGLNQLMMDLGVHEPESHDHDHDHAHEMDYSDGYFYDLDDGYNAEEEVQAPKCRMAIDIVSESYPHLNANSVQINLEDFTTMLPMIMDGVYECLKSAGEATEEETVEIVQENRAKVWGIAIISVAVISLLSVIGILIVPLMRHSG</sequence>
<proteinExistence type="predicted"/>
<evidence type="ECO:0000313" key="3">
    <source>
        <dbReference type="Ensembl" id="ENSCSAVP00000005190.1"/>
    </source>
</evidence>
<dbReference type="AlphaFoldDB" id="H2YIP1"/>
<keyword evidence="1" id="KW-1133">Transmembrane helix</keyword>
<keyword evidence="1" id="KW-0812">Transmembrane</keyword>
<dbReference type="HOGENOM" id="CLU_1063656_0_0_1"/>
<feature type="chain" id="PRO_5003577768" evidence="2">
    <location>
        <begin position="44"/>
        <end position="262"/>
    </location>
</feature>
<dbReference type="Ensembl" id="ENSCSAVT00000005261.1">
    <property type="protein sequence ID" value="ENSCSAVP00000005190.1"/>
    <property type="gene ID" value="ENSCSAVG00000003094.1"/>
</dbReference>
<dbReference type="GO" id="GO:0140410">
    <property type="term" value="F:monoatomic cation:bicarbonate symporter activity"/>
    <property type="evidence" value="ECO:0007669"/>
    <property type="project" value="TreeGrafter"/>
</dbReference>
<protein>
    <submittedName>
        <fullName evidence="3">Uncharacterized protein</fullName>
    </submittedName>
</protein>
<reference evidence="4" key="1">
    <citation type="submission" date="2003-08" db="EMBL/GenBank/DDBJ databases">
        <authorList>
            <person name="Birren B."/>
            <person name="Nusbaum C."/>
            <person name="Abebe A."/>
            <person name="Abouelleil A."/>
            <person name="Adekoya E."/>
            <person name="Ait-zahra M."/>
            <person name="Allen N."/>
            <person name="Allen T."/>
            <person name="An P."/>
            <person name="Anderson M."/>
            <person name="Anderson S."/>
            <person name="Arachchi H."/>
            <person name="Armbruster J."/>
            <person name="Bachantsang P."/>
            <person name="Baldwin J."/>
            <person name="Barry A."/>
            <person name="Bayul T."/>
            <person name="Blitshsteyn B."/>
            <person name="Bloom T."/>
            <person name="Blye J."/>
            <person name="Boguslavskiy L."/>
            <person name="Borowsky M."/>
            <person name="Boukhgalter B."/>
            <person name="Brunache A."/>
            <person name="Butler J."/>
            <person name="Calixte N."/>
            <person name="Calvo S."/>
            <person name="Camarata J."/>
            <person name="Campo K."/>
            <person name="Chang J."/>
            <person name="Cheshatsang Y."/>
            <person name="Citroen M."/>
            <person name="Collymore A."/>
            <person name="Considine T."/>
            <person name="Cook A."/>
            <person name="Cooke P."/>
            <person name="Corum B."/>
            <person name="Cuomo C."/>
            <person name="David R."/>
            <person name="Dawoe T."/>
            <person name="Degray S."/>
            <person name="Dodge S."/>
            <person name="Dooley K."/>
            <person name="Dorje P."/>
            <person name="Dorjee K."/>
            <person name="Dorris L."/>
            <person name="Duffey N."/>
            <person name="Dupes A."/>
            <person name="Elkins T."/>
            <person name="Engels R."/>
            <person name="Erickson J."/>
            <person name="Farina A."/>
            <person name="Faro S."/>
            <person name="Ferreira P."/>
            <person name="Fischer H."/>
            <person name="Fitzgerald M."/>
            <person name="Foley K."/>
            <person name="Gage D."/>
            <person name="Galagan J."/>
            <person name="Gearin G."/>
            <person name="Gnerre S."/>
            <person name="Gnirke A."/>
            <person name="Goyette A."/>
            <person name="Graham J."/>
            <person name="Grandbois E."/>
            <person name="Gyaltsen K."/>
            <person name="Hafez N."/>
            <person name="Hagopian D."/>
            <person name="Hagos B."/>
            <person name="Hall J."/>
            <person name="Hatcher B."/>
            <person name="Heller A."/>
            <person name="Higgins H."/>
            <person name="Honan T."/>
            <person name="Horn A."/>
            <person name="Houde N."/>
            <person name="Hughes L."/>
            <person name="Hulme W."/>
            <person name="Husby E."/>
            <person name="Iliev I."/>
            <person name="Jaffe D."/>
            <person name="Jones C."/>
            <person name="Kamal M."/>
            <person name="Kamat A."/>
            <person name="Kamvysselis M."/>
            <person name="Karlsson E."/>
            <person name="Kells C."/>
            <person name="Kieu A."/>
            <person name="Kisner P."/>
            <person name="Kodira C."/>
            <person name="Kulbokas E."/>
            <person name="Labutti K."/>
            <person name="Lama D."/>
            <person name="Landers T."/>
            <person name="Leger J."/>
            <person name="Levine S."/>
            <person name="Lewis D."/>
            <person name="Lewis T."/>
            <person name="Lindblad-toh K."/>
            <person name="Liu X."/>
            <person name="Lokyitsang T."/>
            <person name="Lokyitsang Y."/>
            <person name="Lucien O."/>
            <person name="Lui A."/>
            <person name="Ma L.J."/>
            <person name="Mabbitt R."/>
            <person name="Macdonald J."/>
            <person name="Maclean C."/>
            <person name="Major J."/>
            <person name="Manning J."/>
            <person name="Marabella R."/>
            <person name="Maru K."/>
            <person name="Matthews C."/>
            <person name="Mauceli E."/>
            <person name="Mccarthy M."/>
            <person name="Mcdonough S."/>
            <person name="Mcghee T."/>
            <person name="Meldrim J."/>
            <person name="Meneus L."/>
            <person name="Mesirov J."/>
            <person name="Mihalev A."/>
            <person name="Mihova T."/>
            <person name="Mikkelsen T."/>
            <person name="Mlenga V."/>
            <person name="Moru K."/>
            <person name="Mozes J."/>
            <person name="Mulrain L."/>
            <person name="Munson G."/>
            <person name="Naylor J."/>
            <person name="Newes C."/>
            <person name="Nguyen C."/>
            <person name="Nguyen N."/>
            <person name="Nguyen T."/>
            <person name="Nicol R."/>
            <person name="Nielsen C."/>
            <person name="Nizzari M."/>
            <person name="Norbu C."/>
            <person name="Norbu N."/>
            <person name="O'donnell P."/>
            <person name="Okoawo O."/>
            <person name="O'leary S."/>
            <person name="Omotosho B."/>
            <person name="O'neill K."/>
            <person name="Osman S."/>
            <person name="Parker S."/>
            <person name="Perrin D."/>
            <person name="Phunkhang P."/>
            <person name="Piqani B."/>
            <person name="Purcell S."/>
            <person name="Rachupka T."/>
            <person name="Ramasamy U."/>
            <person name="Rameau R."/>
            <person name="Ray V."/>
            <person name="Raymond C."/>
            <person name="Retta R."/>
            <person name="Richardson S."/>
            <person name="Rise C."/>
            <person name="Rodriguez J."/>
            <person name="Rogers J."/>
            <person name="Rogov P."/>
            <person name="Rutman M."/>
            <person name="Schupbach R."/>
            <person name="Seaman C."/>
            <person name="Settipalli S."/>
            <person name="Sharpe T."/>
            <person name="Sheridan J."/>
            <person name="Sherpa N."/>
            <person name="Shi J."/>
            <person name="Smirnov S."/>
            <person name="Smith C."/>
            <person name="Sougnez C."/>
            <person name="Spencer B."/>
            <person name="Stalker J."/>
            <person name="Stange-thomann N."/>
            <person name="Stavropoulos S."/>
            <person name="Stetson K."/>
            <person name="Stone C."/>
            <person name="Stone S."/>
            <person name="Stubbs M."/>
            <person name="Talamas J."/>
            <person name="Tchuinga P."/>
            <person name="Tenzing P."/>
            <person name="Tesfaye S."/>
            <person name="Theodore J."/>
            <person name="Thoulutsang Y."/>
            <person name="Topham K."/>
            <person name="Towey S."/>
            <person name="Tsamla T."/>
            <person name="Tsomo N."/>
            <person name="Vallee D."/>
            <person name="Vassiliev H."/>
            <person name="Venkataraman V."/>
            <person name="Vinson J."/>
            <person name="Vo A."/>
            <person name="Wade C."/>
            <person name="Wang S."/>
            <person name="Wangchuk T."/>
            <person name="Wangdi T."/>
            <person name="Whittaker C."/>
            <person name="Wilkinson J."/>
            <person name="Wu Y."/>
            <person name="Wyman D."/>
            <person name="Yadav S."/>
            <person name="Yang S."/>
            <person name="Yang X."/>
            <person name="Yeager S."/>
            <person name="Yee E."/>
            <person name="Young G."/>
            <person name="Zainoun J."/>
            <person name="Zembeck L."/>
            <person name="Zimmer A."/>
            <person name="Zody M."/>
            <person name="Lander E."/>
        </authorList>
    </citation>
    <scope>NUCLEOTIDE SEQUENCE [LARGE SCALE GENOMIC DNA]</scope>
</reference>
<dbReference type="GO" id="GO:0030003">
    <property type="term" value="P:intracellular monoatomic cation homeostasis"/>
    <property type="evidence" value="ECO:0007669"/>
    <property type="project" value="TreeGrafter"/>
</dbReference>
<reference evidence="3" key="2">
    <citation type="submission" date="2025-08" db="UniProtKB">
        <authorList>
            <consortium name="Ensembl"/>
        </authorList>
    </citation>
    <scope>IDENTIFICATION</scope>
</reference>
<dbReference type="Proteomes" id="UP000007875">
    <property type="component" value="Unassembled WGS sequence"/>
</dbReference>
<dbReference type="GO" id="GO:0071578">
    <property type="term" value="P:zinc ion import across plasma membrane"/>
    <property type="evidence" value="ECO:0007669"/>
    <property type="project" value="TreeGrafter"/>
</dbReference>
<evidence type="ECO:0000313" key="4">
    <source>
        <dbReference type="Proteomes" id="UP000007875"/>
    </source>
</evidence>